<dbReference type="AlphaFoldDB" id="A0A1X6NG49"/>
<evidence type="ECO:0000256" key="1">
    <source>
        <dbReference type="SAM" id="MobiDB-lite"/>
    </source>
</evidence>
<feature type="region of interest" description="Disordered" evidence="1">
    <location>
        <begin position="547"/>
        <end position="580"/>
    </location>
</feature>
<feature type="compositionally biased region" description="Basic and acidic residues" evidence="1">
    <location>
        <begin position="67"/>
        <end position="76"/>
    </location>
</feature>
<sequence>MSDRYRGLSLFSAQSLCFEFTQFKLLSHSENDTTPTAVEPPTELESLEEVWSHVADETEDAVLATHARRDPQEPSRKGTQKHSKPPSSAPSSSSQPNKAEAYLASLHAAGLQPTLGDLERCRPPGHADPDTPQFEKDYNNLLDTLSRAFSKEQLRNFLEQWDRNCAWCRHHRRKHQYAEWIIEKMWGWPSLKEVARAQRDRTEISTKTFPVSPSELFLILGKDGADLLEMSLAYNVHISLASNPLALRVEGVHNALNRLTEHLASVRQRIVSEEYRLHSNTSLSSDMIQRISRLSGAFVENVGLDGLLRIQAKYERNIDVAKRLATRTIHESHQQLQSSRLAYLPSAQLVFSAPVTMFPRTYSLYPFLSPRSLPWTMNTGGAFRARRVGEWLSHNSENIEATGGLAGGNGRIISASQDSVDLKGALLSGLGRPSAGSIASTRVVKAVVGHMLVTPSSGQRPSLVPPLRGNHPFGKILRWMADQSVQSAFVPSLPAPLADTSPSQQRIVHRLSYRTMPTGHHTEDSFERAAPRINKIMRVEVALAQAGKATSASRGDTAQIKGTPSEDSETGSREDLEDDAVMPDLVFAPRYLLGLESQVDLMLPDRPMDLQLSAMECNAVEPGREPPEIQSYLADLKAFLRVEMDGRQPDPPLTFQYDGDTFILHTSASVRQSVELIDHPGESPENPELPAIKVTSESILDLEGNQKSTLCEITCEDPTSKEAWQHFFSSCDRLTSMTYQPRNTLKVEQPDNDNMI</sequence>
<protein>
    <submittedName>
        <fullName evidence="2">Uncharacterized protein</fullName>
    </submittedName>
</protein>
<feature type="region of interest" description="Disordered" evidence="1">
    <location>
        <begin position="65"/>
        <end position="98"/>
    </location>
</feature>
<dbReference type="EMBL" id="KZ110591">
    <property type="protein sequence ID" value="OSX67386.1"/>
    <property type="molecule type" value="Genomic_DNA"/>
</dbReference>
<accession>A0A1X6NG49</accession>
<feature type="compositionally biased region" description="Polar residues" evidence="1">
    <location>
        <begin position="548"/>
        <end position="562"/>
    </location>
</feature>
<dbReference type="OrthoDB" id="3362817at2759"/>
<gene>
    <name evidence="2" type="ORF">POSPLADRAFT_1051525</name>
</gene>
<evidence type="ECO:0000313" key="2">
    <source>
        <dbReference type="EMBL" id="OSX67386.1"/>
    </source>
</evidence>
<evidence type="ECO:0000313" key="3">
    <source>
        <dbReference type="Proteomes" id="UP000194127"/>
    </source>
</evidence>
<dbReference type="GeneID" id="36325128"/>
<name>A0A1X6NG49_9APHY</name>
<feature type="compositionally biased region" description="Low complexity" evidence="1">
    <location>
        <begin position="85"/>
        <end position="96"/>
    </location>
</feature>
<keyword evidence="3" id="KW-1185">Reference proteome</keyword>
<dbReference type="RefSeq" id="XP_024344180.1">
    <property type="nucleotide sequence ID" value="XM_024480178.1"/>
</dbReference>
<dbReference type="Proteomes" id="UP000194127">
    <property type="component" value="Unassembled WGS sequence"/>
</dbReference>
<dbReference type="STRING" id="670580.A0A1X6NG49"/>
<reference evidence="2 3" key="1">
    <citation type="submission" date="2017-04" db="EMBL/GenBank/DDBJ databases">
        <title>Genome Sequence of the Model Brown-Rot Fungus Postia placenta SB12.</title>
        <authorList>
            <consortium name="DOE Joint Genome Institute"/>
            <person name="Gaskell J."/>
            <person name="Kersten P."/>
            <person name="Larrondo L.F."/>
            <person name="Canessa P."/>
            <person name="Martinez D."/>
            <person name="Hibbett D."/>
            <person name="Schmoll M."/>
            <person name="Kubicek C.P."/>
            <person name="Martinez A.T."/>
            <person name="Yadav J."/>
            <person name="Master E."/>
            <person name="Magnuson J.K."/>
            <person name="James T."/>
            <person name="Yaver D."/>
            <person name="Berka R."/>
            <person name="Labutti K."/>
            <person name="Lipzen A."/>
            <person name="Aerts A."/>
            <person name="Barry K."/>
            <person name="Henrissat B."/>
            <person name="Blanchette R."/>
            <person name="Grigoriev I."/>
            <person name="Cullen D."/>
        </authorList>
    </citation>
    <scope>NUCLEOTIDE SEQUENCE [LARGE SCALE GENOMIC DNA]</scope>
    <source>
        <strain evidence="2 3">MAD-698-R-SB12</strain>
    </source>
</reference>
<organism evidence="2 3">
    <name type="scientific">Postia placenta MAD-698-R-SB12</name>
    <dbReference type="NCBI Taxonomy" id="670580"/>
    <lineage>
        <taxon>Eukaryota</taxon>
        <taxon>Fungi</taxon>
        <taxon>Dikarya</taxon>
        <taxon>Basidiomycota</taxon>
        <taxon>Agaricomycotina</taxon>
        <taxon>Agaricomycetes</taxon>
        <taxon>Polyporales</taxon>
        <taxon>Adustoporiaceae</taxon>
        <taxon>Rhodonia</taxon>
    </lineage>
</organism>
<proteinExistence type="predicted"/>